<organism evidence="7 8">
    <name type="scientific">Candidatus Magasanikbacteria bacterium CG_4_10_14_0_2_um_filter_41_31</name>
    <dbReference type="NCBI Taxonomy" id="1974639"/>
    <lineage>
        <taxon>Bacteria</taxon>
        <taxon>Candidatus Magasanikiibacteriota</taxon>
    </lineage>
</organism>
<dbReference type="Proteomes" id="UP000230078">
    <property type="component" value="Unassembled WGS sequence"/>
</dbReference>
<dbReference type="Pfam" id="PF07992">
    <property type="entry name" value="Pyr_redox_2"/>
    <property type="match status" value="1"/>
</dbReference>
<evidence type="ECO:0000256" key="5">
    <source>
        <dbReference type="ARBA" id="ARBA00023002"/>
    </source>
</evidence>
<evidence type="ECO:0000256" key="1">
    <source>
        <dbReference type="ARBA" id="ARBA00001974"/>
    </source>
</evidence>
<name>A0A2M7V2H8_9BACT</name>
<sequence length="415" mass="46632">MKQHMGADILILGAGIGGYEAFRVLSPLLKKKHSGRHITIIDKNNYFTFVPMLHEAATGSIEPTHCAIPLRALVAGTPHTFFKAGVEKIYPEKKTVKTTRGTFSYNICIIALGSTTNFFNTPGAKEYSEHVRTLDGAMRLKHQFIHTLETCGNEPVSINIVGGGYTGVEVAGQYADLAKKDLKKLYPSKQLDIRIFQSGNNILPHMSKKIQHKVCQRLEQQGVTITTNIHVTKVKKKTIELNDDTTVNSDITIWTAGFETLGDTYMNTGTNERGRINVTENLHMIDYPDTYAIGDIANSVDQKTNVSYPQLAELAYHEGRYVATRISRIVQKKKTSPFRFHSKGQLMPVGDWYGVAQIGPFILFGKLAWWIRRTVYVLFMPGVLRKIRIVFDWTIHSFGVRDVISVDTANIDERI</sequence>
<keyword evidence="4" id="KW-0274">FAD</keyword>
<comment type="similarity">
    <text evidence="2">Belongs to the NADH dehydrogenase family.</text>
</comment>
<dbReference type="AlphaFoldDB" id="A0A2M7V2H8"/>
<comment type="cofactor">
    <cofactor evidence="1">
        <name>FAD</name>
        <dbReference type="ChEBI" id="CHEBI:57692"/>
    </cofactor>
</comment>
<evidence type="ECO:0000313" key="7">
    <source>
        <dbReference type="EMBL" id="PIZ92538.1"/>
    </source>
</evidence>
<protein>
    <recommendedName>
        <fullName evidence="6">FAD/NAD(P)-binding domain-containing protein</fullName>
    </recommendedName>
</protein>
<dbReference type="PANTHER" id="PTHR42913:SF3">
    <property type="entry name" value="64 KDA MITOCHONDRIAL NADH DEHYDROGENASE (EUROFUNG)"/>
    <property type="match status" value="1"/>
</dbReference>
<evidence type="ECO:0000256" key="2">
    <source>
        <dbReference type="ARBA" id="ARBA00005272"/>
    </source>
</evidence>
<dbReference type="InterPro" id="IPR051169">
    <property type="entry name" value="NADH-Q_oxidoreductase"/>
</dbReference>
<keyword evidence="5" id="KW-0560">Oxidoreductase</keyword>
<accession>A0A2M7V2H8</accession>
<dbReference type="EMBL" id="PFPI01000057">
    <property type="protein sequence ID" value="PIZ92538.1"/>
    <property type="molecule type" value="Genomic_DNA"/>
</dbReference>
<dbReference type="PRINTS" id="PR00368">
    <property type="entry name" value="FADPNR"/>
</dbReference>
<comment type="caution">
    <text evidence="7">The sequence shown here is derived from an EMBL/GenBank/DDBJ whole genome shotgun (WGS) entry which is preliminary data.</text>
</comment>
<evidence type="ECO:0000313" key="8">
    <source>
        <dbReference type="Proteomes" id="UP000230078"/>
    </source>
</evidence>
<keyword evidence="3" id="KW-0285">Flavoprotein</keyword>
<evidence type="ECO:0000259" key="6">
    <source>
        <dbReference type="Pfam" id="PF07992"/>
    </source>
</evidence>
<evidence type="ECO:0000256" key="4">
    <source>
        <dbReference type="ARBA" id="ARBA00022827"/>
    </source>
</evidence>
<dbReference type="SUPFAM" id="SSF51905">
    <property type="entry name" value="FAD/NAD(P)-binding domain"/>
    <property type="match status" value="2"/>
</dbReference>
<dbReference type="GO" id="GO:0019646">
    <property type="term" value="P:aerobic electron transport chain"/>
    <property type="evidence" value="ECO:0007669"/>
    <property type="project" value="TreeGrafter"/>
</dbReference>
<evidence type="ECO:0000256" key="3">
    <source>
        <dbReference type="ARBA" id="ARBA00022630"/>
    </source>
</evidence>
<reference evidence="8" key="1">
    <citation type="submission" date="2017-09" db="EMBL/GenBank/DDBJ databases">
        <title>Depth-based differentiation of microbial function through sediment-hosted aquifers and enrichment of novel symbionts in the deep terrestrial subsurface.</title>
        <authorList>
            <person name="Probst A.J."/>
            <person name="Ladd B."/>
            <person name="Jarett J.K."/>
            <person name="Geller-Mcgrath D.E."/>
            <person name="Sieber C.M.K."/>
            <person name="Emerson J.B."/>
            <person name="Anantharaman K."/>
            <person name="Thomas B.C."/>
            <person name="Malmstrom R."/>
            <person name="Stieglmeier M."/>
            <person name="Klingl A."/>
            <person name="Woyke T."/>
            <person name="Ryan C.M."/>
            <person name="Banfield J.F."/>
        </authorList>
    </citation>
    <scope>NUCLEOTIDE SEQUENCE [LARGE SCALE GENOMIC DNA]</scope>
</reference>
<feature type="domain" description="FAD/NAD(P)-binding" evidence="6">
    <location>
        <begin position="8"/>
        <end position="319"/>
    </location>
</feature>
<dbReference type="InterPro" id="IPR036188">
    <property type="entry name" value="FAD/NAD-bd_sf"/>
</dbReference>
<dbReference type="PRINTS" id="PR00411">
    <property type="entry name" value="PNDRDTASEI"/>
</dbReference>
<gene>
    <name evidence="7" type="ORF">COX83_04065</name>
</gene>
<dbReference type="Gene3D" id="3.50.50.100">
    <property type="match status" value="1"/>
</dbReference>
<proteinExistence type="inferred from homology"/>
<dbReference type="GO" id="GO:0003955">
    <property type="term" value="F:NAD(P)H dehydrogenase (quinone) activity"/>
    <property type="evidence" value="ECO:0007669"/>
    <property type="project" value="TreeGrafter"/>
</dbReference>
<dbReference type="PANTHER" id="PTHR42913">
    <property type="entry name" value="APOPTOSIS-INDUCING FACTOR 1"/>
    <property type="match status" value="1"/>
</dbReference>
<dbReference type="InterPro" id="IPR023753">
    <property type="entry name" value="FAD/NAD-binding_dom"/>
</dbReference>